<dbReference type="AlphaFoldDB" id="A0A165QZS1"/>
<evidence type="ECO:0000313" key="2">
    <source>
        <dbReference type="EMBL" id="KZT23113.1"/>
    </source>
</evidence>
<feature type="region of interest" description="Disordered" evidence="1">
    <location>
        <begin position="1"/>
        <end position="23"/>
    </location>
</feature>
<accession>A0A165QZS1</accession>
<sequence>MTSQRTFPPTSSPKPNSTLPRTDQSFGGQMFTASCLIMFQSVLRCSLFVGCWAFETGSAVTCASFGGDLGCLFGCSGVFERGELGWYVLWKGDLGNRRLLPRLELTHCRRLGSNAE</sequence>
<reference evidence="2 3" key="1">
    <citation type="journal article" date="2016" name="Mol. Biol. Evol.">
        <title>Comparative Genomics of Early-Diverging Mushroom-Forming Fungi Provides Insights into the Origins of Lignocellulose Decay Capabilities.</title>
        <authorList>
            <person name="Nagy L.G."/>
            <person name="Riley R."/>
            <person name="Tritt A."/>
            <person name="Adam C."/>
            <person name="Daum C."/>
            <person name="Floudas D."/>
            <person name="Sun H."/>
            <person name="Yadav J.S."/>
            <person name="Pangilinan J."/>
            <person name="Larsson K.H."/>
            <person name="Matsuura K."/>
            <person name="Barry K."/>
            <person name="Labutti K."/>
            <person name="Kuo R."/>
            <person name="Ohm R.A."/>
            <person name="Bhattacharya S.S."/>
            <person name="Shirouzu T."/>
            <person name="Yoshinaga Y."/>
            <person name="Martin F.M."/>
            <person name="Grigoriev I.V."/>
            <person name="Hibbett D.S."/>
        </authorList>
    </citation>
    <scope>NUCLEOTIDE SEQUENCE [LARGE SCALE GENOMIC DNA]</scope>
    <source>
        <strain evidence="2 3">HHB14362 ss-1</strain>
    </source>
</reference>
<gene>
    <name evidence="2" type="ORF">NEOLEDRAFT_570459</name>
</gene>
<evidence type="ECO:0000256" key="1">
    <source>
        <dbReference type="SAM" id="MobiDB-lite"/>
    </source>
</evidence>
<name>A0A165QZS1_9AGAM</name>
<dbReference type="PROSITE" id="PS51257">
    <property type="entry name" value="PROKAR_LIPOPROTEIN"/>
    <property type="match status" value="1"/>
</dbReference>
<keyword evidence="3" id="KW-1185">Reference proteome</keyword>
<dbReference type="InParanoid" id="A0A165QZS1"/>
<proteinExistence type="predicted"/>
<protein>
    <submittedName>
        <fullName evidence="2">Uncharacterized protein</fullName>
    </submittedName>
</protein>
<evidence type="ECO:0000313" key="3">
    <source>
        <dbReference type="Proteomes" id="UP000076761"/>
    </source>
</evidence>
<dbReference type="EMBL" id="KV425588">
    <property type="protein sequence ID" value="KZT23113.1"/>
    <property type="molecule type" value="Genomic_DNA"/>
</dbReference>
<organism evidence="2 3">
    <name type="scientific">Neolentinus lepideus HHB14362 ss-1</name>
    <dbReference type="NCBI Taxonomy" id="1314782"/>
    <lineage>
        <taxon>Eukaryota</taxon>
        <taxon>Fungi</taxon>
        <taxon>Dikarya</taxon>
        <taxon>Basidiomycota</taxon>
        <taxon>Agaricomycotina</taxon>
        <taxon>Agaricomycetes</taxon>
        <taxon>Gloeophyllales</taxon>
        <taxon>Gloeophyllaceae</taxon>
        <taxon>Neolentinus</taxon>
    </lineage>
</organism>
<dbReference type="Proteomes" id="UP000076761">
    <property type="component" value="Unassembled WGS sequence"/>
</dbReference>